<dbReference type="Pfam" id="PF09805">
    <property type="entry name" value="Nop25"/>
    <property type="match status" value="1"/>
</dbReference>
<name>A0A061RAS0_9CHLO</name>
<accession>A0A061RAS0</accession>
<feature type="compositionally biased region" description="Basic and acidic residues" evidence="5">
    <location>
        <begin position="21"/>
        <end position="36"/>
    </location>
</feature>
<feature type="region of interest" description="Disordered" evidence="5">
    <location>
        <begin position="198"/>
        <end position="264"/>
    </location>
</feature>
<feature type="non-terminal residue" evidence="6">
    <location>
        <position position="264"/>
    </location>
</feature>
<feature type="compositionally biased region" description="Low complexity" evidence="5">
    <location>
        <begin position="235"/>
        <end position="247"/>
    </location>
</feature>
<feature type="non-terminal residue" evidence="6">
    <location>
        <position position="1"/>
    </location>
</feature>
<reference evidence="6" key="1">
    <citation type="submission" date="2014-05" db="EMBL/GenBank/DDBJ databases">
        <title>The transcriptome of the halophilic microalga Tetraselmis sp. GSL018 isolated from the Great Salt Lake, Utah.</title>
        <authorList>
            <person name="Jinkerson R.E."/>
            <person name="D'Adamo S."/>
            <person name="Posewitz M.C."/>
        </authorList>
    </citation>
    <scope>NUCLEOTIDE SEQUENCE</scope>
    <source>
        <strain evidence="6">GSL018</strain>
    </source>
</reference>
<gene>
    <name evidence="6" type="ORF">TSPGSL018_10763</name>
</gene>
<organism evidence="6">
    <name type="scientific">Tetraselmis sp. GSL018</name>
    <dbReference type="NCBI Taxonomy" id="582737"/>
    <lineage>
        <taxon>Eukaryota</taxon>
        <taxon>Viridiplantae</taxon>
        <taxon>Chlorophyta</taxon>
        <taxon>core chlorophytes</taxon>
        <taxon>Chlorodendrophyceae</taxon>
        <taxon>Chlorodendrales</taxon>
        <taxon>Chlorodendraceae</taxon>
        <taxon>Tetraselmis</taxon>
    </lineage>
</organism>
<protein>
    <recommendedName>
        <fullName evidence="7">Nucleolar protein 12</fullName>
    </recommendedName>
</protein>
<keyword evidence="3" id="KW-0175">Coiled coil</keyword>
<evidence type="ECO:0008006" key="7">
    <source>
        <dbReference type="Google" id="ProtNLM"/>
    </source>
</evidence>
<evidence type="ECO:0000256" key="5">
    <source>
        <dbReference type="SAM" id="MobiDB-lite"/>
    </source>
</evidence>
<evidence type="ECO:0000256" key="2">
    <source>
        <dbReference type="ARBA" id="ARBA00007175"/>
    </source>
</evidence>
<proteinExistence type="inferred from homology"/>
<dbReference type="InterPro" id="IPR019186">
    <property type="entry name" value="Nucleolar_protein_12"/>
</dbReference>
<feature type="region of interest" description="Disordered" evidence="5">
    <location>
        <begin position="1"/>
        <end position="61"/>
    </location>
</feature>
<evidence type="ECO:0000256" key="3">
    <source>
        <dbReference type="ARBA" id="ARBA00023054"/>
    </source>
</evidence>
<sequence length="264" mass="30204">REFLTGFSKRKKQRRKQAMKSMEKLEREERLAERAERRRMKKAQLAQRADGKLTLADSDTDDPVDAADREVKVYDSAELTTTVTTTLIRGNSDSDECVGNHSQICQWLHHVACLPVLLFYWGEAERGNYRRRKTVEEENQLARGAGAREYTGTARSSCQAPRWCSPPVDPRTLLSTPPIRRLRAPVWLVRRLAQRRLRAPSARVAAGRPQQRRRSRNRQTTMTARQRAGATQILGGRRCPGGRSCWRSSRRRRRGGGSRGAGRR</sequence>
<feature type="compositionally biased region" description="Basic residues" evidence="5">
    <location>
        <begin position="8"/>
        <end position="18"/>
    </location>
</feature>
<keyword evidence="4" id="KW-0539">Nucleus</keyword>
<dbReference type="AlphaFoldDB" id="A0A061RAS0"/>
<dbReference type="PANTHER" id="PTHR14577:SF0">
    <property type="entry name" value="NUCLEOLAR PROTEIN 12"/>
    <property type="match status" value="1"/>
</dbReference>
<dbReference type="GO" id="GO:0019843">
    <property type="term" value="F:rRNA binding"/>
    <property type="evidence" value="ECO:0007669"/>
    <property type="project" value="TreeGrafter"/>
</dbReference>
<evidence type="ECO:0000313" key="6">
    <source>
        <dbReference type="EMBL" id="JAC67586.1"/>
    </source>
</evidence>
<comment type="similarity">
    <text evidence="2">Belongs to the RRP17 family.</text>
</comment>
<comment type="subcellular location">
    <subcellularLocation>
        <location evidence="1">Nucleus</location>
        <location evidence="1">Nucleolus</location>
    </subcellularLocation>
</comment>
<evidence type="ECO:0000256" key="4">
    <source>
        <dbReference type="ARBA" id="ARBA00023242"/>
    </source>
</evidence>
<feature type="compositionally biased region" description="Basic residues" evidence="5">
    <location>
        <begin position="248"/>
        <end position="264"/>
    </location>
</feature>
<dbReference type="GO" id="GO:0005730">
    <property type="term" value="C:nucleolus"/>
    <property type="evidence" value="ECO:0007669"/>
    <property type="project" value="UniProtKB-SubCell"/>
</dbReference>
<dbReference type="EMBL" id="GBEZ01018901">
    <property type="protein sequence ID" value="JAC67586.1"/>
    <property type="molecule type" value="Transcribed_RNA"/>
</dbReference>
<evidence type="ECO:0000256" key="1">
    <source>
        <dbReference type="ARBA" id="ARBA00004604"/>
    </source>
</evidence>
<dbReference type="PANTHER" id="PTHR14577">
    <property type="entry name" value="NUCLEOLAR PROTEIN 12"/>
    <property type="match status" value="1"/>
</dbReference>